<evidence type="ECO:0000313" key="1">
    <source>
        <dbReference type="EMBL" id="NMU84307.1"/>
    </source>
</evidence>
<proteinExistence type="predicted"/>
<dbReference type="Proteomes" id="UP000518904">
    <property type="component" value="Unassembled WGS sequence"/>
</dbReference>
<dbReference type="AlphaFoldDB" id="A0A7Y0XDE8"/>
<feature type="non-terminal residue" evidence="1">
    <location>
        <position position="80"/>
    </location>
</feature>
<protein>
    <submittedName>
        <fullName evidence="1">Uncharacterized protein</fullName>
    </submittedName>
</protein>
<comment type="caution">
    <text evidence="1">The sequence shown here is derived from an EMBL/GenBank/DDBJ whole genome shotgun (WGS) entry which is preliminary data.</text>
</comment>
<evidence type="ECO:0000313" key="2">
    <source>
        <dbReference type="Proteomes" id="UP000518904"/>
    </source>
</evidence>
<gene>
    <name evidence="1" type="ORF">HKB16_15570</name>
</gene>
<sequence>YDFQVEFRTAGTRTLEPNTFYDRVSTTPVEVVVAPAEASRLVVDGPATVVAGVPAAFNVTAFDRFGNVATGTIGSMTLSS</sequence>
<reference evidence="1 2" key="1">
    <citation type="submission" date="2020-04" db="EMBL/GenBank/DDBJ databases">
        <title>Whole-genome sequencing of Vibrio spp. from China reveals different genetic environments of blaCTX-M-14 among diverse lineages.</title>
        <authorList>
            <person name="Zheng Z."/>
            <person name="Ye L."/>
            <person name="Chen S."/>
        </authorList>
    </citation>
    <scope>NUCLEOTIDE SEQUENCE [LARGE SCALE GENOMIC DNA]</scope>
    <source>
        <strain evidence="1 2">Vb0551</strain>
    </source>
</reference>
<dbReference type="EMBL" id="JABCLB010001617">
    <property type="protein sequence ID" value="NMU84307.1"/>
    <property type="molecule type" value="Genomic_DNA"/>
</dbReference>
<accession>A0A7Y0XDE8</accession>
<organism evidence="1 2">
    <name type="scientific">Vibrio parahaemolyticus</name>
    <dbReference type="NCBI Taxonomy" id="670"/>
    <lineage>
        <taxon>Bacteria</taxon>
        <taxon>Pseudomonadati</taxon>
        <taxon>Pseudomonadota</taxon>
        <taxon>Gammaproteobacteria</taxon>
        <taxon>Vibrionales</taxon>
        <taxon>Vibrionaceae</taxon>
        <taxon>Vibrio</taxon>
    </lineage>
</organism>
<name>A0A7Y0XDE8_VIBPH</name>
<feature type="non-terminal residue" evidence="1">
    <location>
        <position position="1"/>
    </location>
</feature>